<evidence type="ECO:0000256" key="2">
    <source>
        <dbReference type="ARBA" id="ARBA00022448"/>
    </source>
</evidence>
<sequence length="178" mass="20343">MNLSLIGNRYAKALISLANEQGKLEEVYNDMKFFETVCSENDEFRKIMANPIVRHEKKYGILKKIFENRVTDVTFSIFSVLTKKNREQLLYPIAQEFHKLYDEQKGIQKVEISTPVALTEDQKAEFSKVVAESLNKTVDLSEKIDESLIGGYVLTIGDTQIDTSVKNKLNELKRAMAS</sequence>
<dbReference type="PANTHER" id="PTHR11910">
    <property type="entry name" value="ATP SYNTHASE DELTA CHAIN"/>
    <property type="match status" value="1"/>
</dbReference>
<reference key="1">
    <citation type="submission" date="2010-11" db="EMBL/GenBank/DDBJ databases">
        <title>The complete genome of Leadbetterella byssophila DSM 17132.</title>
        <authorList>
            <consortium name="US DOE Joint Genome Institute (JGI-PGF)"/>
            <person name="Lucas S."/>
            <person name="Copeland A."/>
            <person name="Lapidus A."/>
            <person name="Glavina del Rio T."/>
            <person name="Dalin E."/>
            <person name="Tice H."/>
            <person name="Bruce D."/>
            <person name="Goodwin L."/>
            <person name="Pitluck S."/>
            <person name="Kyrpides N."/>
            <person name="Mavromatis K."/>
            <person name="Ivanova N."/>
            <person name="Teshima H."/>
            <person name="Brettin T."/>
            <person name="Detter J.C."/>
            <person name="Han C."/>
            <person name="Tapia R."/>
            <person name="Land M."/>
            <person name="Hauser L."/>
            <person name="Markowitz V."/>
            <person name="Cheng J.-F."/>
            <person name="Hugenholtz P."/>
            <person name="Woyke T."/>
            <person name="Wu D."/>
            <person name="Tindall B."/>
            <person name="Pomrenke H.G."/>
            <person name="Brambilla E."/>
            <person name="Klenk H.-P."/>
            <person name="Eisen J.A."/>
        </authorList>
    </citation>
    <scope>NUCLEOTIDE SEQUENCE [LARGE SCALE GENOMIC DNA]</scope>
    <source>
        <strain>DSM 17132</strain>
    </source>
</reference>
<dbReference type="SUPFAM" id="SSF47928">
    <property type="entry name" value="N-terminal domain of the delta subunit of the F1F0-ATP synthase"/>
    <property type="match status" value="1"/>
</dbReference>
<protein>
    <recommendedName>
        <fullName evidence="7">ATP synthase subunit delta</fullName>
    </recommendedName>
    <alternativeName>
        <fullName evidence="7">ATP synthase F(1) sector subunit delta</fullName>
    </alternativeName>
    <alternativeName>
        <fullName evidence="7">F-type ATPase subunit delta</fullName>
        <shortName evidence="7">F-ATPase subunit delta</shortName>
    </alternativeName>
</protein>
<proteinExistence type="inferred from homology"/>
<evidence type="ECO:0000256" key="7">
    <source>
        <dbReference type="HAMAP-Rule" id="MF_01416"/>
    </source>
</evidence>
<keyword evidence="7" id="KW-1003">Cell membrane</keyword>
<comment type="subunit">
    <text evidence="7">F-type ATPases have 2 components, F(1) - the catalytic core - and F(0) - the membrane proton channel. F(1) has five subunits: alpha(3), beta(3), gamma(1), delta(1), epsilon(1). F(0) has three main subunits: a(1), b(2) and c(10-14). The alpha and beta chains form an alternating ring which encloses part of the gamma chain. F(1) is attached to F(0) by a central stalk formed by the gamma and epsilon chains, while a peripheral stalk is formed by the delta and b chains.</text>
</comment>
<evidence type="ECO:0000256" key="3">
    <source>
        <dbReference type="ARBA" id="ARBA00022781"/>
    </source>
</evidence>
<dbReference type="HAMAP" id="MF_01416">
    <property type="entry name" value="ATP_synth_delta_bact"/>
    <property type="match status" value="1"/>
</dbReference>
<dbReference type="InterPro" id="IPR000711">
    <property type="entry name" value="ATPase_OSCP/dsu"/>
</dbReference>
<dbReference type="GO" id="GO:0005886">
    <property type="term" value="C:plasma membrane"/>
    <property type="evidence" value="ECO:0007669"/>
    <property type="project" value="UniProtKB-SubCell"/>
</dbReference>
<evidence type="ECO:0000256" key="4">
    <source>
        <dbReference type="ARBA" id="ARBA00023065"/>
    </source>
</evidence>
<dbReference type="OrthoDB" id="9802471at2"/>
<keyword evidence="2 7" id="KW-0813">Transport</keyword>
<dbReference type="AlphaFoldDB" id="E4RZW5"/>
<dbReference type="Proteomes" id="UP000007435">
    <property type="component" value="Chromosome"/>
</dbReference>
<evidence type="ECO:0000313" key="9">
    <source>
        <dbReference type="Proteomes" id="UP000007435"/>
    </source>
</evidence>
<dbReference type="EMBL" id="CP002305">
    <property type="protein sequence ID" value="ADQ19257.1"/>
    <property type="molecule type" value="Genomic_DNA"/>
</dbReference>
<dbReference type="eggNOG" id="COG0712">
    <property type="taxonomic scope" value="Bacteria"/>
</dbReference>
<dbReference type="PRINTS" id="PR00125">
    <property type="entry name" value="ATPASEDELTA"/>
</dbReference>
<keyword evidence="6 7" id="KW-0066">ATP synthesis</keyword>
<organism evidence="8 9">
    <name type="scientific">Leadbetterella byssophila (strain DSM 17132 / JCM 16389 / KACC 11308 / NBRC 106382 / 4M15)</name>
    <dbReference type="NCBI Taxonomy" id="649349"/>
    <lineage>
        <taxon>Bacteria</taxon>
        <taxon>Pseudomonadati</taxon>
        <taxon>Bacteroidota</taxon>
        <taxon>Cytophagia</taxon>
        <taxon>Cytophagales</taxon>
        <taxon>Leadbetterellaceae</taxon>
        <taxon>Leadbetterella</taxon>
    </lineage>
</organism>
<dbReference type="KEGG" id="lby:Lbys_3609"/>
<accession>E4RZW5</accession>
<keyword evidence="9" id="KW-1185">Reference proteome</keyword>
<dbReference type="InterPro" id="IPR026015">
    <property type="entry name" value="ATP_synth_OSCP/delta_N_sf"/>
</dbReference>
<dbReference type="Pfam" id="PF00213">
    <property type="entry name" value="OSCP"/>
    <property type="match status" value="1"/>
</dbReference>
<dbReference type="GO" id="GO:0046933">
    <property type="term" value="F:proton-transporting ATP synthase activity, rotational mechanism"/>
    <property type="evidence" value="ECO:0007669"/>
    <property type="project" value="UniProtKB-UniRule"/>
</dbReference>
<evidence type="ECO:0000256" key="6">
    <source>
        <dbReference type="ARBA" id="ARBA00023310"/>
    </source>
</evidence>
<dbReference type="RefSeq" id="WP_013410278.1">
    <property type="nucleotide sequence ID" value="NC_014655.1"/>
</dbReference>
<comment type="similarity">
    <text evidence="7">Belongs to the ATPase delta chain family.</text>
</comment>
<evidence type="ECO:0000313" key="8">
    <source>
        <dbReference type="EMBL" id="ADQ19257.1"/>
    </source>
</evidence>
<comment type="function">
    <text evidence="7">F(1)F(0) ATP synthase produces ATP from ADP in the presence of a proton or sodium gradient. F-type ATPases consist of two structural domains, F(1) containing the extramembraneous catalytic core and F(0) containing the membrane proton channel, linked together by a central stalk and a peripheral stalk. During catalysis, ATP synthesis in the catalytic domain of F(1) is coupled via a rotary mechanism of the central stalk subunits to proton translocation.</text>
</comment>
<evidence type="ECO:0000256" key="1">
    <source>
        <dbReference type="ARBA" id="ARBA00004370"/>
    </source>
</evidence>
<evidence type="ECO:0000256" key="5">
    <source>
        <dbReference type="ARBA" id="ARBA00023136"/>
    </source>
</evidence>
<name>E4RZW5_LEAB4</name>
<dbReference type="Gene3D" id="1.10.520.20">
    <property type="entry name" value="N-terminal domain of the delta subunit of the F1F0-ATP synthase"/>
    <property type="match status" value="1"/>
</dbReference>
<keyword evidence="5 7" id="KW-0472">Membrane</keyword>
<comment type="subcellular location">
    <subcellularLocation>
        <location evidence="7">Cell inner membrane</location>
        <topology evidence="7">Peripheral membrane protein</topology>
    </subcellularLocation>
    <subcellularLocation>
        <location evidence="1">Membrane</location>
    </subcellularLocation>
</comment>
<dbReference type="GO" id="GO:0045259">
    <property type="term" value="C:proton-transporting ATP synthase complex"/>
    <property type="evidence" value="ECO:0007669"/>
    <property type="project" value="UniProtKB-KW"/>
</dbReference>
<reference evidence="8 9" key="2">
    <citation type="journal article" date="2011" name="Stand. Genomic Sci.">
        <title>Complete genome sequence of Leadbetterella byssophila type strain (4M15).</title>
        <authorList>
            <person name="Abt B."/>
            <person name="Teshima H."/>
            <person name="Lucas S."/>
            <person name="Lapidus A."/>
            <person name="Del Rio T.G."/>
            <person name="Nolan M."/>
            <person name="Tice H."/>
            <person name="Cheng J.F."/>
            <person name="Pitluck S."/>
            <person name="Liolios K."/>
            <person name="Pagani I."/>
            <person name="Ivanova N."/>
            <person name="Mavromatis K."/>
            <person name="Pati A."/>
            <person name="Tapia R."/>
            <person name="Han C."/>
            <person name="Goodwin L."/>
            <person name="Chen A."/>
            <person name="Palaniappan K."/>
            <person name="Land M."/>
            <person name="Hauser L."/>
            <person name="Chang Y.J."/>
            <person name="Jeffries C.D."/>
            <person name="Rohde M."/>
            <person name="Goker M."/>
            <person name="Tindall B.J."/>
            <person name="Detter J.C."/>
            <person name="Woyke T."/>
            <person name="Bristow J."/>
            <person name="Eisen J.A."/>
            <person name="Markowitz V."/>
            <person name="Hugenholtz P."/>
            <person name="Klenk H.P."/>
            <person name="Kyrpides N.C."/>
        </authorList>
    </citation>
    <scope>NUCLEOTIDE SEQUENCE [LARGE SCALE GENOMIC DNA]</scope>
    <source>
        <strain evidence="9">DSM 17132 / JCM 16389 / KACC 11308 / NBRC 106382 / 4M15</strain>
    </source>
</reference>
<dbReference type="STRING" id="649349.Lbys_3609"/>
<keyword evidence="3 7" id="KW-0375">Hydrogen ion transport</keyword>
<dbReference type="NCBIfam" id="TIGR01145">
    <property type="entry name" value="ATP_synt_delta"/>
    <property type="match status" value="1"/>
</dbReference>
<keyword evidence="7" id="KW-0139">CF(1)</keyword>
<comment type="function">
    <text evidence="7">This protein is part of the stalk that links CF(0) to CF(1). It either transmits conformational changes from CF(0) to CF(1) or is implicated in proton conduction.</text>
</comment>
<keyword evidence="7" id="KW-0997">Cell inner membrane</keyword>
<gene>
    <name evidence="7" type="primary">atpH</name>
    <name evidence="8" type="ordered locus">Lbys_3609</name>
</gene>
<keyword evidence="4 7" id="KW-0406">Ion transport</keyword>
<dbReference type="HOGENOM" id="CLU_085114_4_1_10"/>